<comment type="caution">
    <text evidence="2">The sequence shown here is derived from an EMBL/GenBank/DDBJ whole genome shotgun (WGS) entry which is preliminary data.</text>
</comment>
<dbReference type="Proteomes" id="UP000034407">
    <property type="component" value="Unassembled WGS sequence"/>
</dbReference>
<reference evidence="2 3" key="1">
    <citation type="submission" date="2015-04" db="EMBL/GenBank/DDBJ databases">
        <title>Microcin producing Clostridium sp. JC272T.</title>
        <authorList>
            <person name="Jyothsna T."/>
            <person name="Sasikala C."/>
            <person name="Ramana C."/>
        </authorList>
    </citation>
    <scope>NUCLEOTIDE SEQUENCE [LARGE SCALE GENOMIC DNA]</scope>
    <source>
        <strain evidence="2 3">JC272</strain>
    </source>
</reference>
<evidence type="ECO:0000313" key="3">
    <source>
        <dbReference type="Proteomes" id="UP000034407"/>
    </source>
</evidence>
<keyword evidence="3" id="KW-1185">Reference proteome</keyword>
<name>A0A0M3DLG0_9FIRM</name>
<organism evidence="2 3">
    <name type="scientific">Paraclostridium benzoelyticum</name>
    <dbReference type="NCBI Taxonomy" id="1629550"/>
    <lineage>
        <taxon>Bacteria</taxon>
        <taxon>Bacillati</taxon>
        <taxon>Bacillota</taxon>
        <taxon>Clostridia</taxon>
        <taxon>Peptostreptococcales</taxon>
        <taxon>Peptostreptococcaceae</taxon>
        <taxon>Paraclostridium</taxon>
    </lineage>
</organism>
<dbReference type="EMBL" id="LBBT01000010">
    <property type="protein sequence ID" value="KKY02971.1"/>
    <property type="molecule type" value="Genomic_DNA"/>
</dbReference>
<feature type="non-terminal residue" evidence="2">
    <location>
        <position position="146"/>
    </location>
</feature>
<sequence length="146" mass="17168">MTFFKYDTKVIKSGDVVEVFKYERAITKGYKSSAIKTPRDKTDLVIKENIERSTRRTIQNIRNLINSNFDSKTSFLTLTFAENIKNVSCANYEFQKFRKKLSRIYLKKNKILKYVCVIEFQDGKIYIDKFGNEKKGEGRGAIHYHL</sequence>
<dbReference type="AlphaFoldDB" id="A0A0M3DLG0"/>
<gene>
    <name evidence="2" type="ORF">VN21_00370</name>
</gene>
<dbReference type="Pfam" id="PF23343">
    <property type="entry name" value="REP_ORF2-G2P"/>
    <property type="match status" value="1"/>
</dbReference>
<proteinExistence type="predicted"/>
<protein>
    <recommendedName>
        <fullName evidence="1">Replication-associated protein ORF2/G2P domain-containing protein</fullName>
    </recommendedName>
</protein>
<feature type="domain" description="Replication-associated protein ORF2/G2P" evidence="1">
    <location>
        <begin position="74"/>
        <end position="145"/>
    </location>
</feature>
<dbReference type="InterPro" id="IPR056906">
    <property type="entry name" value="ORF2/G2P_dom"/>
</dbReference>
<evidence type="ECO:0000313" key="2">
    <source>
        <dbReference type="EMBL" id="KKY02971.1"/>
    </source>
</evidence>
<evidence type="ECO:0000259" key="1">
    <source>
        <dbReference type="Pfam" id="PF23343"/>
    </source>
</evidence>
<accession>A0A0M3DLG0</accession>